<evidence type="ECO:0000313" key="1">
    <source>
        <dbReference type="EMBL" id="VAW09519.1"/>
    </source>
</evidence>
<organism evidence="1">
    <name type="scientific">hydrothermal vent metagenome</name>
    <dbReference type="NCBI Taxonomy" id="652676"/>
    <lineage>
        <taxon>unclassified sequences</taxon>
        <taxon>metagenomes</taxon>
        <taxon>ecological metagenomes</taxon>
    </lineage>
</organism>
<reference evidence="1" key="1">
    <citation type="submission" date="2018-06" db="EMBL/GenBank/DDBJ databases">
        <authorList>
            <person name="Zhirakovskaya E."/>
        </authorList>
    </citation>
    <scope>NUCLEOTIDE SEQUENCE</scope>
</reference>
<protein>
    <submittedName>
        <fullName evidence="1">Uncharacterized protein</fullName>
    </submittedName>
</protein>
<dbReference type="EMBL" id="UOEK01000597">
    <property type="protein sequence ID" value="VAW09519.1"/>
    <property type="molecule type" value="Genomic_DNA"/>
</dbReference>
<sequence>MDNQKQRRWLVPAGALLLSMSLLATAAFAGTDKPANASTDQDTSIACVVEDWQPTPDEITEMNAETDALVAYLADAGFTVTVETNEFGISYPLFDDADESNDALWEAMDAFYAERYGDLGDSGFGDAGFEDWQPSADEVAEMNAETDALVTFMADAGFTLTLEADEFGISYPVFSDADESNDALWEAMDAFYVERYGDLDEWQPTTDEIAEINAETDALVAYLADAGFTVEVETDDMGLTNVVFSAADSENEALWQAVDSFYGDYYDDPSEWQPTADELAEMNTETDALVAYLADAGFTVEIGTDEIGFTYPAFTEADNDNDALWRTVEAFYADRYGDPELDGTDPYHGDWQPSAEQLAQNNSETEGLIAALADSGFTVATATDELGFVYADFTEADYNNDALMRIVDEYYMVLYGEEPCSDGVFDMPDVNGIENDISNADASANGSLVG</sequence>
<name>A0A3B0TBQ2_9ZZZZ</name>
<gene>
    <name evidence="1" type="ORF">MNBD_ACTINO02-1463</name>
</gene>
<accession>A0A3B0TBQ2</accession>
<proteinExistence type="predicted"/>
<dbReference type="AlphaFoldDB" id="A0A3B0TBQ2"/>